<dbReference type="EMBL" id="JABMCH010000071">
    <property type="protein sequence ID" value="NUU48815.1"/>
    <property type="molecule type" value="Genomic_DNA"/>
</dbReference>
<dbReference type="Pfam" id="PF06035">
    <property type="entry name" value="Peptidase_C93"/>
    <property type="match status" value="1"/>
</dbReference>
<dbReference type="AlphaFoldDB" id="A0A7Y6EIQ5"/>
<dbReference type="PANTHER" id="PTHR39327:SF1">
    <property type="entry name" value="BLR5470 PROTEIN"/>
    <property type="match status" value="1"/>
</dbReference>
<gene>
    <name evidence="1" type="ORF">HP438_17745</name>
</gene>
<protein>
    <recommendedName>
        <fullName evidence="3">Transglutaminase-like cysteine peptidase</fullName>
    </recommendedName>
</protein>
<proteinExistence type="predicted"/>
<dbReference type="PANTHER" id="PTHR39327">
    <property type="match status" value="1"/>
</dbReference>
<evidence type="ECO:0000313" key="2">
    <source>
        <dbReference type="Proteomes" id="UP000536441"/>
    </source>
</evidence>
<dbReference type="InterPro" id="IPR010319">
    <property type="entry name" value="Transglutaminase-like_Cys_pept"/>
</dbReference>
<comment type="caution">
    <text evidence="1">The sequence shown here is derived from an EMBL/GenBank/DDBJ whole genome shotgun (WGS) entry which is preliminary data.</text>
</comment>
<sequence>MAPPTGFVDMCRTDSTFCRVQADTPPSPPPAFRDGRGATGLPAFAMTVTNMIAAVMPDILTRLEKPGAVSFRVRAVTRGANLSVVPSLSPISLDDPAMPRPGAVGALAIPANLVTVTMPDTPGGIATSPAMPEPATALRPWRVRPVMTQQMPLLVGETVVAPDVTVTAPARGPAPTEPDRNADKLLDSVNKLVNGRVRQRPDMQIYATAEHWTRSGLGNGAQGDCEDLAIEKRYQLIAQGFDSKRLSFAVVYSRQTKLHTVLIARTAEGDMVLDSDTPWVRRVDQTDYSWISVQSPENGMRWQSARL</sequence>
<organism evidence="1 2">
    <name type="scientific">Sphingomonas zeae</name>
    <dbReference type="NCBI Taxonomy" id="1646122"/>
    <lineage>
        <taxon>Bacteria</taxon>
        <taxon>Pseudomonadati</taxon>
        <taxon>Pseudomonadota</taxon>
        <taxon>Alphaproteobacteria</taxon>
        <taxon>Sphingomonadales</taxon>
        <taxon>Sphingomonadaceae</taxon>
        <taxon>Sphingomonas</taxon>
    </lineage>
</organism>
<name>A0A7Y6EIQ5_9SPHN</name>
<dbReference type="Gene3D" id="3.10.620.30">
    <property type="match status" value="1"/>
</dbReference>
<evidence type="ECO:0000313" key="1">
    <source>
        <dbReference type="EMBL" id="NUU48815.1"/>
    </source>
</evidence>
<keyword evidence="2" id="KW-1185">Reference proteome</keyword>
<accession>A0A7Y6EIQ5</accession>
<dbReference type="Proteomes" id="UP000536441">
    <property type="component" value="Unassembled WGS sequence"/>
</dbReference>
<evidence type="ECO:0008006" key="3">
    <source>
        <dbReference type="Google" id="ProtNLM"/>
    </source>
</evidence>
<reference evidence="1 2" key="1">
    <citation type="submission" date="2020-05" db="EMBL/GenBank/DDBJ databases">
        <title>Genome Sequencing of Type Strains.</title>
        <authorList>
            <person name="Lemaire J.F."/>
            <person name="Inderbitzin P."/>
            <person name="Gregorio O.A."/>
            <person name="Collins S.B."/>
            <person name="Wespe N."/>
            <person name="Knight-Connoni V."/>
        </authorList>
    </citation>
    <scope>NUCLEOTIDE SEQUENCE [LARGE SCALE GENOMIC DNA]</scope>
    <source>
        <strain evidence="1 2">DSM 100049</strain>
    </source>
</reference>